<comment type="caution">
    <text evidence="2">The sequence shown here is derived from an EMBL/GenBank/DDBJ whole genome shotgun (WGS) entry which is preliminary data.</text>
</comment>
<keyword evidence="1" id="KW-0812">Transmembrane</keyword>
<keyword evidence="3" id="KW-1185">Reference proteome</keyword>
<accession>A0A2V3UNU4</accession>
<keyword evidence="1" id="KW-0472">Membrane</keyword>
<gene>
    <name evidence="2" type="ORF">C7451_12323</name>
</gene>
<evidence type="ECO:0000313" key="2">
    <source>
        <dbReference type="EMBL" id="PXW67887.1"/>
    </source>
</evidence>
<reference evidence="2 3" key="1">
    <citation type="submission" date="2018-05" db="EMBL/GenBank/DDBJ databases">
        <title>Genomic Encyclopedia of Type Strains, Phase IV (KMG-IV): sequencing the most valuable type-strain genomes for metagenomic binning, comparative biology and taxonomic classification.</title>
        <authorList>
            <person name="Goeker M."/>
        </authorList>
    </citation>
    <scope>NUCLEOTIDE SEQUENCE [LARGE SCALE GENOMIC DNA]</scope>
    <source>
        <strain evidence="2 3">DSM 3183</strain>
    </source>
</reference>
<evidence type="ECO:0000256" key="1">
    <source>
        <dbReference type="SAM" id="Phobius"/>
    </source>
</evidence>
<dbReference type="Proteomes" id="UP000248014">
    <property type="component" value="Unassembled WGS sequence"/>
</dbReference>
<proteinExistence type="predicted"/>
<feature type="transmembrane region" description="Helical" evidence="1">
    <location>
        <begin position="51"/>
        <end position="72"/>
    </location>
</feature>
<feature type="transmembrane region" description="Helical" evidence="1">
    <location>
        <begin position="78"/>
        <end position="104"/>
    </location>
</feature>
<evidence type="ECO:0000313" key="3">
    <source>
        <dbReference type="Proteomes" id="UP000248014"/>
    </source>
</evidence>
<organism evidence="2 3">
    <name type="scientific">Blastomonas natatoria</name>
    <dbReference type="NCBI Taxonomy" id="34015"/>
    <lineage>
        <taxon>Bacteria</taxon>
        <taxon>Pseudomonadati</taxon>
        <taxon>Pseudomonadota</taxon>
        <taxon>Alphaproteobacteria</taxon>
        <taxon>Sphingomonadales</taxon>
        <taxon>Sphingomonadaceae</taxon>
        <taxon>Blastomonas</taxon>
    </lineage>
</organism>
<dbReference type="RefSeq" id="WP_110300366.1">
    <property type="nucleotide sequence ID" value="NZ_QJJM01000023.1"/>
</dbReference>
<name>A0A2V3UNU4_9SPHN</name>
<dbReference type="AlphaFoldDB" id="A0A2V3UNU4"/>
<sequence>MKDPDSDMDVQLGLGHNARMLHAARPVTYYLLHDYEVEALARGERVAELEVFYGACGMMLSALPGIVSEWTAMADGRFSFAAVLWIVIGVLSLGLAIGTGFTGFAKRQALRDRLTEMRGRPKVPIKDKPELDYRLG</sequence>
<keyword evidence="1" id="KW-1133">Transmembrane helix</keyword>
<protein>
    <submittedName>
        <fullName evidence="2">Uncharacterized protein</fullName>
    </submittedName>
</protein>
<dbReference type="EMBL" id="QJJM01000023">
    <property type="protein sequence ID" value="PXW67887.1"/>
    <property type="molecule type" value="Genomic_DNA"/>
</dbReference>